<gene>
    <name evidence="6" type="ORF">K490DRAFT_44682</name>
</gene>
<evidence type="ECO:0000256" key="1">
    <source>
        <dbReference type="ARBA" id="ARBA00010790"/>
    </source>
</evidence>
<dbReference type="SUPFAM" id="SSF54373">
    <property type="entry name" value="FAD-linked reductases, C-terminal domain"/>
    <property type="match status" value="1"/>
</dbReference>
<dbReference type="InterPro" id="IPR012132">
    <property type="entry name" value="GMC_OxRdtase"/>
</dbReference>
<dbReference type="Gene3D" id="3.50.50.60">
    <property type="entry name" value="FAD/NAD(P)-binding domain"/>
    <property type="match status" value="1"/>
</dbReference>
<proteinExistence type="inferred from homology"/>
<comment type="cofactor">
    <cofactor evidence="3">
        <name>FAD</name>
        <dbReference type="ChEBI" id="CHEBI:57692"/>
    </cofactor>
</comment>
<keyword evidence="3" id="KW-0274">FAD</keyword>
<comment type="similarity">
    <text evidence="1">Belongs to the GMC oxidoreductase family.</text>
</comment>
<reference evidence="6" key="1">
    <citation type="journal article" date="2020" name="Stud. Mycol.">
        <title>101 Dothideomycetes genomes: a test case for predicting lifestyles and emergence of pathogens.</title>
        <authorList>
            <person name="Haridas S."/>
            <person name="Albert R."/>
            <person name="Binder M."/>
            <person name="Bloem J."/>
            <person name="Labutti K."/>
            <person name="Salamov A."/>
            <person name="Andreopoulos B."/>
            <person name="Baker S."/>
            <person name="Barry K."/>
            <person name="Bills G."/>
            <person name="Bluhm B."/>
            <person name="Cannon C."/>
            <person name="Castanera R."/>
            <person name="Culley D."/>
            <person name="Daum C."/>
            <person name="Ezra D."/>
            <person name="Gonzalez J."/>
            <person name="Henrissat B."/>
            <person name="Kuo A."/>
            <person name="Liang C."/>
            <person name="Lipzen A."/>
            <person name="Lutzoni F."/>
            <person name="Magnuson J."/>
            <person name="Mondo S."/>
            <person name="Nolan M."/>
            <person name="Ohm R."/>
            <person name="Pangilinan J."/>
            <person name="Park H.-J."/>
            <person name="Ramirez L."/>
            <person name="Alfaro M."/>
            <person name="Sun H."/>
            <person name="Tritt A."/>
            <person name="Yoshinaga Y."/>
            <person name="Zwiers L.-H."/>
            <person name="Turgeon B."/>
            <person name="Goodwin S."/>
            <person name="Spatafora J."/>
            <person name="Crous P."/>
            <person name="Grigoriev I."/>
        </authorList>
    </citation>
    <scope>NUCLEOTIDE SEQUENCE</scope>
    <source>
        <strain evidence="6">CBS 121410</strain>
    </source>
</reference>
<name>A0A9P4HQX1_9PEZI</name>
<evidence type="ECO:0000313" key="7">
    <source>
        <dbReference type="Proteomes" id="UP000799776"/>
    </source>
</evidence>
<feature type="binding site" evidence="3">
    <location>
        <position position="95"/>
    </location>
    <ligand>
        <name>FAD</name>
        <dbReference type="ChEBI" id="CHEBI:57692"/>
    </ligand>
</feature>
<dbReference type="Pfam" id="PF05199">
    <property type="entry name" value="GMC_oxred_C"/>
    <property type="match status" value="1"/>
</dbReference>
<feature type="binding site" evidence="3">
    <location>
        <begin position="27"/>
        <end position="28"/>
    </location>
    <ligand>
        <name>FAD</name>
        <dbReference type="ChEBI" id="CHEBI:57692"/>
    </ligand>
</feature>
<dbReference type="PANTHER" id="PTHR11552:SF115">
    <property type="entry name" value="DEHYDROGENASE XPTC-RELATED"/>
    <property type="match status" value="1"/>
</dbReference>
<evidence type="ECO:0000313" key="6">
    <source>
        <dbReference type="EMBL" id="KAF2086275.1"/>
    </source>
</evidence>
<comment type="caution">
    <text evidence="6">The sequence shown here is derived from an EMBL/GenBank/DDBJ whole genome shotgun (WGS) entry which is preliminary data.</text>
</comment>
<sequence>MFDHAPVDNASTTLQRGYDYIIIGGGTSGITVANRLTEDAEKFVFVVEYGYIDDTDAVNVPGGLNLANPGALYNIISLPMTYLNNRASSVKVDAVVGGGRAVNGMAFDRGSRNDYDAWAKLGNPGWDYEGLLPYFQKSTNFSSPSPEVAGRLGIEHVDETLGQSGPIKASFPPFQYPDQELFWSAWDDMGLPYTQERPNEDAVGAFWIPSSFIKVLTTNSRDPDTETRSYAKSSYYDPVKSRSNYRLLTGYSVLKIDFSKNLRAEGVYIVPRTGNNPAVTIKARKETILAAGAIFSTQILQRSGIGPEAVLRKADIEVLLDLSGVGQNFQDHPTMYPTWNLTLDGFPNSNSLTANATWAADQWQEYERNRTGERIQLWVYTFSRGNSVAFLPLSNITNSTEKLIAATKARDPLDFLAVSYNSTVLAGYKAQRDILLDATTSPGSAFVEIPIGGAGTIALALQKPFEVDPKDLYGMPLVNYGTFGSPTNVSIAVEAVKYASRYFESPTIQQLGPEEVSPGIEFQADEQIADILRKEIMLPSFAHPSGTLSMMALELGGVVGPDLQVHGIQGLSVVDASVIPLVPATHLQATVYAIAEKVSRDRLPDD</sequence>
<dbReference type="InterPro" id="IPR007867">
    <property type="entry name" value="GMC_OxRtase_C"/>
</dbReference>
<dbReference type="SUPFAM" id="SSF51905">
    <property type="entry name" value="FAD/NAD(P)-binding domain"/>
    <property type="match status" value="1"/>
</dbReference>
<dbReference type="EMBL" id="ML978725">
    <property type="protein sequence ID" value="KAF2086275.1"/>
    <property type="molecule type" value="Genomic_DNA"/>
</dbReference>
<accession>A0A9P4HQX1</accession>
<dbReference type="Gene3D" id="3.30.560.10">
    <property type="entry name" value="Glucose Oxidase, domain 3"/>
    <property type="match status" value="1"/>
</dbReference>
<feature type="binding site" evidence="3">
    <location>
        <position position="253"/>
    </location>
    <ligand>
        <name>FAD</name>
        <dbReference type="ChEBI" id="CHEBI:57692"/>
    </ligand>
</feature>
<feature type="active site" description="Proton donor" evidence="2">
    <location>
        <position position="543"/>
    </location>
</feature>
<protein>
    <submittedName>
        <fullName evidence="6">GMC oxidoreductase</fullName>
    </submittedName>
</protein>
<dbReference type="GO" id="GO:0050660">
    <property type="term" value="F:flavin adenine dinucleotide binding"/>
    <property type="evidence" value="ECO:0007669"/>
    <property type="project" value="InterPro"/>
</dbReference>
<dbReference type="InterPro" id="IPR000172">
    <property type="entry name" value="GMC_OxRdtase_N"/>
</dbReference>
<dbReference type="OrthoDB" id="269227at2759"/>
<keyword evidence="3" id="KW-0285">Flavoprotein</keyword>
<evidence type="ECO:0000256" key="3">
    <source>
        <dbReference type="PIRSR" id="PIRSR000137-2"/>
    </source>
</evidence>
<dbReference type="PIRSF" id="PIRSF000137">
    <property type="entry name" value="Alcohol_oxidase"/>
    <property type="match status" value="1"/>
</dbReference>
<dbReference type="Proteomes" id="UP000799776">
    <property type="component" value="Unassembled WGS sequence"/>
</dbReference>
<dbReference type="InterPro" id="IPR036188">
    <property type="entry name" value="FAD/NAD-bd_sf"/>
</dbReference>
<dbReference type="GO" id="GO:0044550">
    <property type="term" value="P:secondary metabolite biosynthetic process"/>
    <property type="evidence" value="ECO:0007669"/>
    <property type="project" value="TreeGrafter"/>
</dbReference>
<feature type="domain" description="Glucose-methanol-choline oxidoreductase N-terminal" evidence="4">
    <location>
        <begin position="18"/>
        <end position="333"/>
    </location>
</feature>
<dbReference type="GO" id="GO:0016614">
    <property type="term" value="F:oxidoreductase activity, acting on CH-OH group of donors"/>
    <property type="evidence" value="ECO:0007669"/>
    <property type="project" value="InterPro"/>
</dbReference>
<evidence type="ECO:0000256" key="2">
    <source>
        <dbReference type="PIRSR" id="PIRSR000137-1"/>
    </source>
</evidence>
<keyword evidence="7" id="KW-1185">Reference proteome</keyword>
<organism evidence="6 7">
    <name type="scientific">Saccharata proteae CBS 121410</name>
    <dbReference type="NCBI Taxonomy" id="1314787"/>
    <lineage>
        <taxon>Eukaryota</taxon>
        <taxon>Fungi</taxon>
        <taxon>Dikarya</taxon>
        <taxon>Ascomycota</taxon>
        <taxon>Pezizomycotina</taxon>
        <taxon>Dothideomycetes</taxon>
        <taxon>Dothideomycetes incertae sedis</taxon>
        <taxon>Botryosphaeriales</taxon>
        <taxon>Saccharataceae</taxon>
        <taxon>Saccharata</taxon>
    </lineage>
</organism>
<evidence type="ECO:0000259" key="5">
    <source>
        <dbReference type="Pfam" id="PF05199"/>
    </source>
</evidence>
<evidence type="ECO:0000259" key="4">
    <source>
        <dbReference type="Pfam" id="PF00732"/>
    </source>
</evidence>
<dbReference type="PANTHER" id="PTHR11552">
    <property type="entry name" value="GLUCOSE-METHANOL-CHOLINE GMC OXIDOREDUCTASE"/>
    <property type="match status" value="1"/>
</dbReference>
<feature type="domain" description="Glucose-methanol-choline oxidoreductase C-terminal" evidence="5">
    <location>
        <begin position="468"/>
        <end position="595"/>
    </location>
</feature>
<dbReference type="Pfam" id="PF00732">
    <property type="entry name" value="GMC_oxred_N"/>
    <property type="match status" value="1"/>
</dbReference>
<dbReference type="AlphaFoldDB" id="A0A9P4HQX1"/>
<feature type="active site" description="Proton acceptor" evidence="2">
    <location>
        <position position="586"/>
    </location>
</feature>